<evidence type="ECO:0000313" key="4">
    <source>
        <dbReference type="EMBL" id="RKP45159.1"/>
    </source>
</evidence>
<dbReference type="OrthoDB" id="8553452at2"/>
<dbReference type="InterPro" id="IPR056823">
    <property type="entry name" value="TEN-like_YD-shell"/>
</dbReference>
<dbReference type="EMBL" id="RBZV01000010">
    <property type="protein sequence ID" value="RKP45159.1"/>
    <property type="molecule type" value="Genomic_DNA"/>
</dbReference>
<dbReference type="Pfam" id="PF05593">
    <property type="entry name" value="RHS_repeat"/>
    <property type="match status" value="1"/>
</dbReference>
<dbReference type="NCBIfam" id="TIGR01643">
    <property type="entry name" value="YD_repeat_2x"/>
    <property type="match status" value="2"/>
</dbReference>
<evidence type="ECO:0000256" key="2">
    <source>
        <dbReference type="SAM" id="MobiDB-lite"/>
    </source>
</evidence>
<evidence type="ECO:0000256" key="1">
    <source>
        <dbReference type="ARBA" id="ARBA00022737"/>
    </source>
</evidence>
<dbReference type="Proteomes" id="UP000280434">
    <property type="component" value="Unassembled WGS sequence"/>
</dbReference>
<dbReference type="Gene3D" id="2.180.10.10">
    <property type="entry name" value="RHS repeat-associated core"/>
    <property type="match status" value="2"/>
</dbReference>
<dbReference type="NCBIfam" id="TIGR03696">
    <property type="entry name" value="Rhs_assc_core"/>
    <property type="match status" value="1"/>
</dbReference>
<comment type="caution">
    <text evidence="4">The sequence shown here is derived from an EMBL/GenBank/DDBJ whole genome shotgun (WGS) entry which is preliminary data.</text>
</comment>
<proteinExistence type="predicted"/>
<keyword evidence="5" id="KW-1185">Reference proteome</keyword>
<organism evidence="4 5">
    <name type="scientific">Trinickia fusca</name>
    <dbReference type="NCBI Taxonomy" id="2419777"/>
    <lineage>
        <taxon>Bacteria</taxon>
        <taxon>Pseudomonadati</taxon>
        <taxon>Pseudomonadota</taxon>
        <taxon>Betaproteobacteria</taxon>
        <taxon>Burkholderiales</taxon>
        <taxon>Burkholderiaceae</taxon>
        <taxon>Trinickia</taxon>
    </lineage>
</organism>
<keyword evidence="1" id="KW-0677">Repeat</keyword>
<feature type="domain" description="Teneurin-like YD-shell" evidence="3">
    <location>
        <begin position="1021"/>
        <end position="1337"/>
    </location>
</feature>
<dbReference type="PANTHER" id="PTHR32305:SF15">
    <property type="entry name" value="PROTEIN RHSA-RELATED"/>
    <property type="match status" value="1"/>
</dbReference>
<reference evidence="4 5" key="1">
    <citation type="submission" date="2018-10" db="EMBL/GenBank/DDBJ databases">
        <title>Paraburkholderia sp. 7MK8-2, isolated from soil.</title>
        <authorList>
            <person name="Gao Z.-H."/>
            <person name="Qiu L.-H."/>
        </authorList>
    </citation>
    <scope>NUCLEOTIDE SEQUENCE [LARGE SCALE GENOMIC DNA]</scope>
    <source>
        <strain evidence="4 5">7MK8-2</strain>
    </source>
</reference>
<protein>
    <recommendedName>
        <fullName evidence="3">Teneurin-like YD-shell domain-containing protein</fullName>
    </recommendedName>
</protein>
<sequence length="1615" mass="176102">MTTPDQAGPAQAAAVYSNAFNFLSFVETGVDPRTGLYTVSLSLPQVMANGLAGPALPASLAFNPMQPDDCGFGIGWSLRLSSYDPIAKQLRLSSGETYRALDTGPKLVIEDQKLHTFRVEKTGSDFVVTYKSGLSEVLSNAGTSDSVYLPSAIRSPEGRSLRLGYTMFLGRRMLNEVRDDERVLMSIERTAGLVSIVLWPGTPQAATLSLWLVNDRVTELRLPVDNRASWRFEYDTIGGQTVISRVDTPLGGFELVRHVAQGHEFPNGASQRYLPYVIEHVRGPRVGQPPIRTVYRYSARNFLGYGANGLIWVDGEDNLCKVLEDYRYDSVETLMVGDGEAERAVRTTTRVYNRFHLIVSEEVNEGGHVRRQETQYYLLDGRPYADQPAQCQLPRTTVTSWHLNSEPGRHREEVVTTAFDEYGNLLRQVDAAGVVEQYEYYPAEGGEGCPADPLGFARFVKEKRVIPAAAEADAPVMVTRYRYASIPSLLPYAPATVVCTHESLYAQEAGSDRLVRETGTTYFNTPSDSFLHLREREQTTTLDGLTTHTSYGYALQSAALRIVTTITGFDGSKRVSSVLSSLVDGQDLDIESEGGAHVGYVYDPLGRVVMETTAPGTAYEATRSYQYALAGTADDPVYVSVTDANGLTTRTWYDGLHRESRIEIQEDAAAGAPYRLTYEARYDALGRLVEEVHTDWLDERPLALPSRHEYDDWSQRRATIRPDGVIEHHVTDPIDRVETAWLEDAQGRVSGRIVTRRNAFGTPVSIERCDRNGACHRTSASEYDGLGRCVRETDAVGNVTEFAYDVFGRTTQRMLPDGMVLEYLYARHSSADLPIEVRVRPGSGGTMSAGQQTFDGLERLVSRTIGGRRRTFGYSGGYGRPSIERTPSDATIRFEYEPGLTDEPVHRSVGELDERYVYDARIAKLISMRSEGQGEHHFEYSPQGHLRREQWTEDGQSPEVRHIASLQGRPLHYTDRFGRTQRSDYDSAGRLASIDYGTLTSRISYDAFGRIERTITQDMNTDRTLTMTCAYDDFGREIERTFAVGTTAHTVTTQAYTYGDKLARRTTRVGGETSREEVYAYDARGRLVAYRCSGSQPAHDPYGNGILGQRYVYDEWDNFVEVTTEFAGGQNVARYRYENAEDPTQMTAVTNSHADYPETETFSYDADGNLVRASARVYRYDSLGRLVEVTPSQGGGQGRYRYDARDTLIACERDEGTSTRRTYRDARLVSETGDGTERSYVRDGELLLAQHDGGTRARTSLYGSDAGQSVRLVLAGEGSASTEIAYTPYGDRTLQAGLPGLLGFNGEPFDALAGGYLLGNGRRLYDPQLMRFTSPDALSPFDGGGINPYAYCLGDPINRIDPTGNLSWQSILGIAIGVVAIAITVASLGTGVAISAGLAQASAGLATFATVPSATVSGVLGVGFAVADLAASATAIASSALSESDPERAGILGWVSTGFGAASSVYSVSSAVKSAASTPRSTVSVASKRFAIGRSTLSVAASAQSASTQIAEAFGKEPPEWLSYTLSGLSLALAGAGWTSFFSEVALASRNGRMVERAQVPQSIAGRAGAGRSVVQDAPGTPGAQTVGESAASRANEAVRRVGATAPGEQQITRL</sequence>
<dbReference type="Pfam" id="PF25023">
    <property type="entry name" value="TEN_YD-shell"/>
    <property type="match status" value="1"/>
</dbReference>
<evidence type="ECO:0000259" key="3">
    <source>
        <dbReference type="Pfam" id="PF25023"/>
    </source>
</evidence>
<accession>A0A494XAP6</accession>
<evidence type="ECO:0000313" key="5">
    <source>
        <dbReference type="Proteomes" id="UP000280434"/>
    </source>
</evidence>
<dbReference type="PANTHER" id="PTHR32305">
    <property type="match status" value="1"/>
</dbReference>
<gene>
    <name evidence="4" type="ORF">D7S89_20190</name>
</gene>
<dbReference type="InterPro" id="IPR006530">
    <property type="entry name" value="YD"/>
</dbReference>
<name>A0A494XAP6_9BURK</name>
<dbReference type="InterPro" id="IPR022385">
    <property type="entry name" value="Rhs_assc_core"/>
</dbReference>
<feature type="region of interest" description="Disordered" evidence="2">
    <location>
        <begin position="1567"/>
        <end position="1593"/>
    </location>
</feature>
<dbReference type="InterPro" id="IPR031325">
    <property type="entry name" value="RHS_repeat"/>
</dbReference>
<dbReference type="RefSeq" id="WP_121280419.1">
    <property type="nucleotide sequence ID" value="NZ_RBZV01000010.1"/>
</dbReference>
<dbReference type="InterPro" id="IPR050708">
    <property type="entry name" value="T6SS_VgrG/RHS"/>
</dbReference>